<dbReference type="Proteomes" id="UP001372526">
    <property type="component" value="Unassembled WGS sequence"/>
</dbReference>
<reference evidence="1 2" key="1">
    <citation type="submission" date="2024-01" db="EMBL/GenBank/DDBJ databases">
        <title>Seven novel Bacillus-like species.</title>
        <authorList>
            <person name="Liu G."/>
        </authorList>
    </citation>
    <scope>NUCLEOTIDE SEQUENCE [LARGE SCALE GENOMIC DNA]</scope>
    <source>
        <strain evidence="1 2">FJAT-51639</strain>
    </source>
</reference>
<organism evidence="1 2">
    <name type="scientific">Bacillus bruguierae</name>
    <dbReference type="NCBI Taxonomy" id="3127667"/>
    <lineage>
        <taxon>Bacteria</taxon>
        <taxon>Bacillati</taxon>
        <taxon>Bacillota</taxon>
        <taxon>Bacilli</taxon>
        <taxon>Bacillales</taxon>
        <taxon>Bacillaceae</taxon>
        <taxon>Bacillus</taxon>
    </lineage>
</organism>
<dbReference type="Pfam" id="PF14434">
    <property type="entry name" value="Imm6"/>
    <property type="match status" value="1"/>
</dbReference>
<comment type="caution">
    <text evidence="1">The sequence shown here is derived from an EMBL/GenBank/DDBJ whole genome shotgun (WGS) entry which is preliminary data.</text>
</comment>
<keyword evidence="2" id="KW-1185">Reference proteome</keyword>
<name>A0ABU8FMY8_9BACI</name>
<accession>A0ABU8FMY8</accession>
<gene>
    <name evidence="1" type="ORF">WAZ07_23120</name>
</gene>
<evidence type="ECO:0000313" key="2">
    <source>
        <dbReference type="Proteomes" id="UP001372526"/>
    </source>
</evidence>
<sequence>MNLKQFNALNENKKVIFFLGLSEKVIPIFSQNEDKVISRNSINICWEWLVNKHSIGEELYDVLDDEEKGITIIQEMSGNDRDIEAWNCIIDAVAYTCRKAFENQNVKYFPEPIELVDDNLVIHFLNCFKQCVLDAVNEIERVEKLLRSDNIISVNDFKCINKEV</sequence>
<proteinExistence type="predicted"/>
<dbReference type="RefSeq" id="WP_336474336.1">
    <property type="nucleotide sequence ID" value="NZ_JBAWSX010000021.1"/>
</dbReference>
<protein>
    <submittedName>
        <fullName evidence="1">Imm6 family immunity protein</fullName>
    </submittedName>
</protein>
<dbReference type="EMBL" id="JBAWSX010000021">
    <property type="protein sequence ID" value="MEI4804055.1"/>
    <property type="molecule type" value="Genomic_DNA"/>
</dbReference>
<dbReference type="InterPro" id="IPR025674">
    <property type="entry name" value="Imm6"/>
</dbReference>
<evidence type="ECO:0000313" key="1">
    <source>
        <dbReference type="EMBL" id="MEI4804055.1"/>
    </source>
</evidence>